<dbReference type="InterPro" id="IPR051688">
    <property type="entry name" value="USP_A"/>
</dbReference>
<keyword evidence="3" id="KW-1185">Reference proteome</keyword>
<dbReference type="PANTHER" id="PTHR43010:SF1">
    <property type="entry name" value="USPA DOMAIN-CONTAINING PROTEIN"/>
    <property type="match status" value="1"/>
</dbReference>
<accession>A0A0H5RRM4</accession>
<name>A0A0H5RRM4_9MYCO</name>
<dbReference type="CDD" id="cd00293">
    <property type="entry name" value="USP-like"/>
    <property type="match status" value="2"/>
</dbReference>
<dbReference type="RefSeq" id="WP_090515078.1">
    <property type="nucleotide sequence ID" value="NZ_CWKH01000001.1"/>
</dbReference>
<dbReference type="PANTHER" id="PTHR43010">
    <property type="entry name" value="UNIVERSAL STRESS PROTEIN SLR1230"/>
    <property type="match status" value="1"/>
</dbReference>
<dbReference type="AlphaFoldDB" id="A0A0H5RRM4"/>
<protein>
    <submittedName>
        <fullName evidence="2">Universal stress protein family protein</fullName>
    </submittedName>
</protein>
<evidence type="ECO:0000313" key="3">
    <source>
        <dbReference type="Proteomes" id="UP000199147"/>
    </source>
</evidence>
<dbReference type="STRING" id="146018.BN2156_03016"/>
<gene>
    <name evidence="2" type="ORF">BN2156_03016</name>
</gene>
<dbReference type="SUPFAM" id="SSF52402">
    <property type="entry name" value="Adenine nucleotide alpha hydrolases-like"/>
    <property type="match status" value="2"/>
</dbReference>
<dbReference type="EMBL" id="CWKH01000001">
    <property type="protein sequence ID" value="CRZ16152.1"/>
    <property type="molecule type" value="Genomic_DNA"/>
</dbReference>
<dbReference type="Gene3D" id="3.40.50.12370">
    <property type="match status" value="1"/>
</dbReference>
<reference evidence="3" key="1">
    <citation type="submission" date="2015-07" db="EMBL/GenBank/DDBJ databases">
        <authorList>
            <person name="Urmite Genomes"/>
        </authorList>
    </citation>
    <scope>NUCLEOTIDE SEQUENCE [LARGE SCALE GENOMIC DNA]</scope>
    <source>
        <strain evidence="3">type strain: ATCC 49404</strain>
    </source>
</reference>
<dbReference type="Proteomes" id="UP000199147">
    <property type="component" value="Unassembled WGS sequence"/>
</dbReference>
<evidence type="ECO:0000313" key="2">
    <source>
        <dbReference type="EMBL" id="CRZ16152.1"/>
    </source>
</evidence>
<proteinExistence type="predicted"/>
<evidence type="ECO:0000259" key="1">
    <source>
        <dbReference type="Pfam" id="PF00582"/>
    </source>
</evidence>
<dbReference type="InterPro" id="IPR006016">
    <property type="entry name" value="UspA"/>
</dbReference>
<feature type="domain" description="UspA" evidence="1">
    <location>
        <begin position="2"/>
        <end position="139"/>
    </location>
</feature>
<sequence length="293" mass="30882">MTVVVGYLAGKGGSSALHLAVGAARTLNTPLAVATVVPRPWLNPSPARVDAEYAEYAAQLAASSAEQARQHVAALDDRLDVSFHKFAHRSVSGGLLEAVVELDAEVLVLGSAADGQLGQVVVGSTADRLLHSCPVPLAISPRGYRRPKSTALARITCAYPGTPEAVAVVAQVTDLSRRLDTPMRVVTFAVRGRNMYPPTVGLHAEDAILQEWAKQAQQAMFRLRDDGIVGEDVDLQVVTGNDWSEALDAVDWLEGEILAIGTSPGGAVARVFLGSHGSKILRHSPVPVLVLPG</sequence>
<organism evidence="2 3">
    <name type="scientific">Mycolicibacterium neworleansense</name>
    <dbReference type="NCBI Taxonomy" id="146018"/>
    <lineage>
        <taxon>Bacteria</taxon>
        <taxon>Bacillati</taxon>
        <taxon>Actinomycetota</taxon>
        <taxon>Actinomycetes</taxon>
        <taxon>Mycobacteriales</taxon>
        <taxon>Mycobacteriaceae</taxon>
        <taxon>Mycolicibacterium</taxon>
    </lineage>
</organism>
<dbReference type="OrthoDB" id="5242641at2"/>
<dbReference type="Pfam" id="PF00582">
    <property type="entry name" value="Usp"/>
    <property type="match status" value="2"/>
</dbReference>
<feature type="domain" description="UspA" evidence="1">
    <location>
        <begin position="154"/>
        <end position="292"/>
    </location>
</feature>